<keyword evidence="7" id="KW-0175">Coiled coil</keyword>
<evidence type="ECO:0000256" key="3">
    <source>
        <dbReference type="ARBA" id="ARBA00023136"/>
    </source>
</evidence>
<dbReference type="PANTHER" id="PTHR10639">
    <property type="entry name" value="CLATHRIN LIGHT CHAIN"/>
    <property type="match status" value="1"/>
</dbReference>
<dbReference type="InterPro" id="IPR000996">
    <property type="entry name" value="Clathrin_L-chain"/>
</dbReference>
<protein>
    <recommendedName>
        <fullName evidence="6">Clathrin light chain</fullName>
    </recommendedName>
</protein>
<evidence type="ECO:0000313" key="8">
    <source>
        <dbReference type="Proteomes" id="UP000695022"/>
    </source>
</evidence>
<evidence type="ECO:0000256" key="4">
    <source>
        <dbReference type="ARBA" id="ARBA00023176"/>
    </source>
</evidence>
<dbReference type="PANTHER" id="PTHR10639:SF7">
    <property type="entry name" value="CLATHRIN LIGHT CHAIN"/>
    <property type="match status" value="1"/>
</dbReference>
<evidence type="ECO:0000256" key="5">
    <source>
        <dbReference type="ARBA" id="ARBA00023329"/>
    </source>
</evidence>
<dbReference type="RefSeq" id="XP_014669833.1">
    <property type="nucleotide sequence ID" value="XM_014814347.1"/>
</dbReference>
<dbReference type="PROSITE" id="PS00581">
    <property type="entry name" value="CLATHRIN_LIGHT_CHN_2"/>
    <property type="match status" value="1"/>
</dbReference>
<evidence type="ECO:0000256" key="7">
    <source>
        <dbReference type="SAM" id="Coils"/>
    </source>
</evidence>
<evidence type="ECO:0000256" key="1">
    <source>
        <dbReference type="ARBA" id="ARBA00004180"/>
    </source>
</evidence>
<dbReference type="Proteomes" id="UP000695022">
    <property type="component" value="Unplaced"/>
</dbReference>
<dbReference type="GeneID" id="106810879"/>
<keyword evidence="3 6" id="KW-0472">Membrane</keyword>
<sequence>MSNLDEVETEPGLGEQDPAADFLAREEEVLAGLEEDTAAAADAVAADAVAADAVAASDDQVITDLLDAVPDADTVLQQMEDAGDAGDAGDAANVHAGMNGFTADDLAQFESVEPVSDEQFLDFEQNDEQMNGQDAYSAISQQDIQRAEPEKIRVWREEQRARLEKKDEEEQVKREELRELAQKELEQWYAQHTQQVENTKKNNRVAEAAFVEERDTDIPGQEWERITRLVDFNPKSSKHSKDVSRLRSILLQLKQQ</sequence>
<evidence type="ECO:0000256" key="2">
    <source>
        <dbReference type="ARBA" id="ARBA00005263"/>
    </source>
</evidence>
<dbReference type="Pfam" id="PF01086">
    <property type="entry name" value="Clathrin_lg_ch"/>
    <property type="match status" value="1"/>
</dbReference>
<keyword evidence="5 6" id="KW-0968">Cytoplasmic vesicle</keyword>
<comment type="subcellular location">
    <subcellularLocation>
        <location evidence="1 6">Cytoplasmic vesicle membrane</location>
        <topology evidence="1 6">Peripheral membrane protein</topology>
        <orientation evidence="1 6">Cytoplasmic side</orientation>
    </subcellularLocation>
    <subcellularLocation>
        <location evidence="6">Membrane</location>
        <location evidence="6">Coated pit</location>
        <topology evidence="6">Peripheral membrane protein</topology>
        <orientation evidence="6">Cytoplasmic side</orientation>
    </subcellularLocation>
    <text evidence="6">Cytoplasmic face of coated pits and vesicles.</text>
</comment>
<gene>
    <name evidence="9" type="primary">LOC106810879</name>
</gene>
<evidence type="ECO:0000313" key="9">
    <source>
        <dbReference type="RefSeq" id="XP_014669833.1"/>
    </source>
</evidence>
<keyword evidence="4 6" id="KW-0168">Coated pit</keyword>
<organism evidence="8 9">
    <name type="scientific">Priapulus caudatus</name>
    <name type="common">Priapulid worm</name>
    <dbReference type="NCBI Taxonomy" id="37621"/>
    <lineage>
        <taxon>Eukaryota</taxon>
        <taxon>Metazoa</taxon>
        <taxon>Ecdysozoa</taxon>
        <taxon>Scalidophora</taxon>
        <taxon>Priapulida</taxon>
        <taxon>Priapulimorpha</taxon>
        <taxon>Priapulimorphida</taxon>
        <taxon>Priapulidae</taxon>
        <taxon>Priapulus</taxon>
    </lineage>
</organism>
<comment type="function">
    <text evidence="6">Clathrin is the major protein of the polyhedral coat of coated pits and vesicles.</text>
</comment>
<evidence type="ECO:0000256" key="6">
    <source>
        <dbReference type="RuleBase" id="RU363137"/>
    </source>
</evidence>
<keyword evidence="8" id="KW-1185">Reference proteome</keyword>
<comment type="similarity">
    <text evidence="2 6">Belongs to the clathrin light chain family.</text>
</comment>
<name>A0ABM1ECB2_PRICU</name>
<proteinExistence type="inferred from homology"/>
<reference evidence="9" key="1">
    <citation type="submission" date="2025-08" db="UniProtKB">
        <authorList>
            <consortium name="RefSeq"/>
        </authorList>
    </citation>
    <scope>IDENTIFICATION</scope>
</reference>
<feature type="coiled-coil region" evidence="7">
    <location>
        <begin position="156"/>
        <end position="209"/>
    </location>
</feature>
<accession>A0ABM1ECB2</accession>